<reference evidence="1" key="1">
    <citation type="submission" date="2024-02" db="EMBL/GenBank/DDBJ databases">
        <authorList>
            <consortium name="ELIXIR-Norway"/>
            <consortium name="Elixir Norway"/>
        </authorList>
    </citation>
    <scope>NUCLEOTIDE SEQUENCE</scope>
</reference>
<protein>
    <submittedName>
        <fullName evidence="1">Uncharacterized protein</fullName>
    </submittedName>
</protein>
<accession>A0ABP0UNX4</accession>
<dbReference type="PANTHER" id="PTHR15678:SF6">
    <property type="entry name" value="BRIDGE-LIKE LIPID TRANSFER PROTEIN FAMILY MEMBER 2"/>
    <property type="match status" value="1"/>
</dbReference>
<dbReference type="PANTHER" id="PTHR15678">
    <property type="entry name" value="ANTIGEN MLAA-22-RELATED"/>
    <property type="match status" value="1"/>
</dbReference>
<name>A0ABP0UNX4_9BRYO</name>
<sequence>MENNVGAMDSLAGMLLVHWIGVRLLSWLVGRLIGSAISFQLAGLYHLTNVSIQFPKGWIAAVVIGGVKIVAAAPSRPTTDGTTLQDHKRQLLISHLEVLFRGLKHQGRLDDEHDPHMTHMNSSSSFHRHWVILTKIAKYFNFSISELVLKYIEMPTVSMEIKLLEFHMHREPGASNSVWTKLLIQLCTIYVGEKQSLVEDSSISKFQRMLTGTRTFQLPAPEIVPESTYFVCFLLDHLSTTCYVDDHDRYISLDNVQMSDPMATVQGNVASGLCGFKSVETVAYLPSQKPKDLTPTDTLGWQIVMGAIPLLYFGNCCCMGLDGRAGREHGVVIQQVQLNCGDVFLELNEELLLGESGLVGAQKSTCIPTSATAFSSNNVPVYENQPAPTCSHDQEENADCIRAVKLPEKLGFNLGKLSVKCSYKDGVMENQVRGIQLLGGKSHGYETIAASNQLTLLDIHMSCDEILVLREIDQYVLEVLKVAVVATLEFPIKEKHTTTQRQKYIFQMMGV</sequence>
<evidence type="ECO:0000313" key="1">
    <source>
        <dbReference type="EMBL" id="CAK9226382.1"/>
    </source>
</evidence>
<dbReference type="Proteomes" id="UP001497512">
    <property type="component" value="Chromosome 5"/>
</dbReference>
<dbReference type="EMBL" id="OZ019897">
    <property type="protein sequence ID" value="CAK9226382.1"/>
    <property type="molecule type" value="Genomic_DNA"/>
</dbReference>
<keyword evidence="2" id="KW-1185">Reference proteome</keyword>
<organism evidence="1 2">
    <name type="scientific">Sphagnum troendelagicum</name>
    <dbReference type="NCBI Taxonomy" id="128251"/>
    <lineage>
        <taxon>Eukaryota</taxon>
        <taxon>Viridiplantae</taxon>
        <taxon>Streptophyta</taxon>
        <taxon>Embryophyta</taxon>
        <taxon>Bryophyta</taxon>
        <taxon>Sphagnophytina</taxon>
        <taxon>Sphagnopsida</taxon>
        <taxon>Sphagnales</taxon>
        <taxon>Sphagnaceae</taxon>
        <taxon>Sphagnum</taxon>
    </lineage>
</organism>
<gene>
    <name evidence="1" type="ORF">CSSPTR1EN2_LOCUS18211</name>
</gene>
<dbReference type="InterPro" id="IPR045167">
    <property type="entry name" value="Hobbit"/>
</dbReference>
<dbReference type="Pfam" id="PF10344">
    <property type="entry name" value="Hobbit"/>
    <property type="match status" value="2"/>
</dbReference>
<evidence type="ECO:0000313" key="2">
    <source>
        <dbReference type="Proteomes" id="UP001497512"/>
    </source>
</evidence>
<proteinExistence type="predicted"/>